<accession>A0A0G0FLM9</accession>
<evidence type="ECO:0000313" key="2">
    <source>
        <dbReference type="Proteomes" id="UP000034798"/>
    </source>
</evidence>
<gene>
    <name evidence="1" type="ORF">UR91_C0021G0007</name>
</gene>
<proteinExistence type="predicted"/>
<dbReference type="InterPro" id="IPR017642">
    <property type="entry name" value="DNA_S_mod_DndB"/>
</dbReference>
<dbReference type="Pfam" id="PF14072">
    <property type="entry name" value="DndB"/>
    <property type="match status" value="1"/>
</dbReference>
<name>A0A0G0FLM9_9BACT</name>
<dbReference type="Proteomes" id="UP000034798">
    <property type="component" value="Unassembled WGS sequence"/>
</dbReference>
<sequence>MKYSEPIKVIEVRQKKVVFYLAKMKPSVLKLVANKSLSRYQNEDGLQREQNQEKIKDIEKYLSTDLMATFPNTIIVSLRDDLNTEKPLYKFDNNGDLLLSLDTEVANVIDGQHRLAAFNDKEDDFELPVSIFLDLSLGEQAKIFSIINSTQTKVSLDLVYENFFQSSIRSQEKVSFFIVKNLNDDTNSPWFKKIKTLSERKGRDMAQGSMAKFIHKNLLDEGKVFYNLYVSERDKDIYSIINNYFLAIKSIFPNEWKNENNDYILTKTTGFVGFMMFFIDILTTSGNQEFTQSFFESKILPAKIAIGKLDSKNYNSGAVGQGKLRRILKENLSN</sequence>
<dbReference type="InterPro" id="IPR017601">
    <property type="entry name" value="DGQHR-contain_dom"/>
</dbReference>
<evidence type="ECO:0000313" key="1">
    <source>
        <dbReference type="EMBL" id="KKP88320.1"/>
    </source>
</evidence>
<dbReference type="EMBL" id="LBQZ01000021">
    <property type="protein sequence ID" value="KKP88320.1"/>
    <property type="molecule type" value="Genomic_DNA"/>
</dbReference>
<reference evidence="1 2" key="1">
    <citation type="journal article" date="2015" name="Nature">
        <title>rRNA introns, odd ribosomes, and small enigmatic genomes across a large radiation of phyla.</title>
        <authorList>
            <person name="Brown C.T."/>
            <person name="Hug L.A."/>
            <person name="Thomas B.C."/>
            <person name="Sharon I."/>
            <person name="Castelle C.J."/>
            <person name="Singh A."/>
            <person name="Wilkins M.J."/>
            <person name="Williams K.H."/>
            <person name="Banfield J.F."/>
        </authorList>
    </citation>
    <scope>NUCLEOTIDE SEQUENCE [LARGE SCALE GENOMIC DNA]</scope>
</reference>
<dbReference type="CDD" id="cd16413">
    <property type="entry name" value="DGQHR_domain"/>
    <property type="match status" value="1"/>
</dbReference>
<dbReference type="NCBIfam" id="TIGR03187">
    <property type="entry name" value="DGQHR"/>
    <property type="match status" value="1"/>
</dbReference>
<protein>
    <submittedName>
        <fullName evidence="1">DGQHR domain protein</fullName>
    </submittedName>
</protein>
<comment type="caution">
    <text evidence="1">The sequence shown here is derived from an EMBL/GenBank/DDBJ whole genome shotgun (WGS) entry which is preliminary data.</text>
</comment>
<organism evidence="1 2">
    <name type="scientific">Candidatus Nomurabacteria bacterium GW2011_GWC2_35_8</name>
    <dbReference type="NCBI Taxonomy" id="1618752"/>
    <lineage>
        <taxon>Bacteria</taxon>
        <taxon>Candidatus Nomuraibacteriota</taxon>
    </lineage>
</organism>
<dbReference type="AlphaFoldDB" id="A0A0G0FLM9"/>